<reference evidence="3" key="1">
    <citation type="submission" date="2008-07" db="EMBL/GenBank/DDBJ databases">
        <title>Annotation of Ajellomyces capsulatus strain H88.</title>
        <authorList>
            <person name="Champion M."/>
            <person name="Cuomo C."/>
            <person name="Ma L.-J."/>
            <person name="Henn M.R."/>
            <person name="Sil A."/>
            <person name="Goldman B."/>
            <person name="Young S.K."/>
            <person name="Kodira C.D."/>
            <person name="Zeng Q."/>
            <person name="Koehrsen M."/>
            <person name="Alvarado L."/>
            <person name="Berlin A."/>
            <person name="Borenstein D."/>
            <person name="Chen Z."/>
            <person name="Engels R."/>
            <person name="Freedman E."/>
            <person name="Gellesch M."/>
            <person name="Goldberg J."/>
            <person name="Griggs A."/>
            <person name="Gujja S."/>
            <person name="Heiman D."/>
            <person name="Hepburn T."/>
            <person name="Howarth C."/>
            <person name="Jen D."/>
            <person name="Larson L."/>
            <person name="Lewis B."/>
            <person name="Mehta T."/>
            <person name="Park D."/>
            <person name="Pearson M."/>
            <person name="Roberts A."/>
            <person name="Saif S."/>
            <person name="Shea T."/>
            <person name="Shenoy N."/>
            <person name="Sisk P."/>
            <person name="Stolte C."/>
            <person name="Sykes S."/>
            <person name="Walk T."/>
            <person name="White J."/>
            <person name="Yandava C."/>
            <person name="Klein B."/>
            <person name="McEwen J.G."/>
            <person name="Puccia R."/>
            <person name="Goldman G.H."/>
            <person name="Felipe M.S."/>
            <person name="Nino-Vega G."/>
            <person name="San-Blas G."/>
            <person name="Taylor J."/>
            <person name="Mendoza L."/>
            <person name="Galagan J."/>
            <person name="Nusbaum C."/>
            <person name="Birren B."/>
        </authorList>
    </citation>
    <scope>NUCLEOTIDE SEQUENCE [LARGE SCALE GENOMIC DNA]</scope>
    <source>
        <strain evidence="3">H88</strain>
    </source>
</reference>
<proteinExistence type="predicted"/>
<evidence type="ECO:0000313" key="2">
    <source>
        <dbReference type="EMBL" id="EGC46398.1"/>
    </source>
</evidence>
<organism evidence="3">
    <name type="scientific">Ajellomyces capsulatus (strain H88)</name>
    <name type="common">Darling's disease fungus</name>
    <name type="synonym">Histoplasma capsulatum</name>
    <dbReference type="NCBI Taxonomy" id="544711"/>
    <lineage>
        <taxon>Eukaryota</taxon>
        <taxon>Fungi</taxon>
        <taxon>Dikarya</taxon>
        <taxon>Ascomycota</taxon>
        <taxon>Pezizomycotina</taxon>
        <taxon>Eurotiomycetes</taxon>
        <taxon>Eurotiomycetidae</taxon>
        <taxon>Onygenales</taxon>
        <taxon>Ajellomycetaceae</taxon>
        <taxon>Histoplasma</taxon>
    </lineage>
</organism>
<gene>
    <name evidence="2" type="ORF">HCEG_05613</name>
</gene>
<feature type="region of interest" description="Disordered" evidence="1">
    <location>
        <begin position="146"/>
        <end position="172"/>
    </location>
</feature>
<protein>
    <submittedName>
        <fullName evidence="2">Predicted protein</fullName>
    </submittedName>
</protein>
<evidence type="ECO:0000256" key="1">
    <source>
        <dbReference type="SAM" id="MobiDB-lite"/>
    </source>
</evidence>
<dbReference type="Proteomes" id="UP000008142">
    <property type="component" value="Unassembled WGS sequence"/>
</dbReference>
<dbReference type="EMBL" id="DS990639">
    <property type="protein sequence ID" value="EGC46398.1"/>
    <property type="molecule type" value="Genomic_DNA"/>
</dbReference>
<feature type="compositionally biased region" description="Basic residues" evidence="1">
    <location>
        <begin position="146"/>
        <end position="160"/>
    </location>
</feature>
<sequence length="335" mass="36301">MIDHCSYIRSHGDLVETRGSDVAATACLVVDVELDIPSQSFPLPPQLLSTLHSPPPTAAAAAAAAPASDTLPSFTLLLRSRRRCSLPASFPVLRLSSYSTPQSLSSPAIPSTPYTRSIRIATTTTTACPPIAFIVISPPIAIEHRHRHRHQNRKRHRNRNRTQPTHCPRGYSASPAAHTDRIHYLPLGATAVLFHGSPPSGDATPSTTLSTFAFAWRTATTAWPSAAWVSIDLSNSHCVPRLVFSANLSSKRLSIGFPLRHLSSSVPNFLPELGLLDPVARPQSASQTSQRPGCGRVIPLLPLPHLLKHTSQLLCHHTQTARACCWPYQPVKGLT</sequence>
<dbReference type="HOGENOM" id="CLU_828920_0_0_1"/>
<name>F0UIE6_AJEC8</name>
<evidence type="ECO:0000313" key="3">
    <source>
        <dbReference type="Proteomes" id="UP000008142"/>
    </source>
</evidence>
<accession>F0UIE6</accession>
<dbReference type="AlphaFoldDB" id="F0UIE6"/>